<name>A0A0C2I5Z8_THEKT</name>
<dbReference type="GO" id="GO:0043161">
    <property type="term" value="P:proteasome-mediated ubiquitin-dependent protein catabolic process"/>
    <property type="evidence" value="ECO:0007669"/>
    <property type="project" value="TreeGrafter"/>
</dbReference>
<organism evidence="2 3">
    <name type="scientific">Thelohanellus kitauei</name>
    <name type="common">Myxosporean</name>
    <dbReference type="NCBI Taxonomy" id="669202"/>
    <lineage>
        <taxon>Eukaryota</taxon>
        <taxon>Metazoa</taxon>
        <taxon>Cnidaria</taxon>
        <taxon>Myxozoa</taxon>
        <taxon>Myxosporea</taxon>
        <taxon>Bivalvulida</taxon>
        <taxon>Platysporina</taxon>
        <taxon>Myxobolidae</taxon>
        <taxon>Thelohanellus</taxon>
    </lineage>
</organism>
<protein>
    <submittedName>
        <fullName evidence="2">26S proteasome non-ATPase regulatory subunit 1</fullName>
    </submittedName>
</protein>
<sequence>MIKSLKYDTNFLKSQQSVKTSTSHTALAICNSLIHLGSASDSFIRSNVEWISWSMGWGRFIMISSLGVIHKGHGEVVIKIVSPYLPAAGNEHKSAHQEGGAFYAIGLSYSNYGNRITNYFMNHNHNTMDPVAAHGFCLGLGLASMGSHRKGKDVG</sequence>
<dbReference type="OMA" id="NEHKSAH"/>
<dbReference type="Proteomes" id="UP000031668">
    <property type="component" value="Unassembled WGS sequence"/>
</dbReference>
<dbReference type="GO" id="GO:0034515">
    <property type="term" value="C:proteasome storage granule"/>
    <property type="evidence" value="ECO:0007669"/>
    <property type="project" value="TreeGrafter"/>
</dbReference>
<dbReference type="OrthoDB" id="5973869at2759"/>
<keyword evidence="3" id="KW-1185">Reference proteome</keyword>
<dbReference type="GO" id="GO:0008540">
    <property type="term" value="C:proteasome regulatory particle, base subcomplex"/>
    <property type="evidence" value="ECO:0007669"/>
    <property type="project" value="TreeGrafter"/>
</dbReference>
<gene>
    <name evidence="2" type="ORF">RF11_07353</name>
</gene>
<evidence type="ECO:0000313" key="3">
    <source>
        <dbReference type="Proteomes" id="UP000031668"/>
    </source>
</evidence>
<dbReference type="AlphaFoldDB" id="A0A0C2I5Z8"/>
<keyword evidence="2" id="KW-0647">Proteasome</keyword>
<comment type="caution">
    <text evidence="2">The sequence shown here is derived from an EMBL/GenBank/DDBJ whole genome shotgun (WGS) entry which is preliminary data.</text>
</comment>
<reference evidence="2 3" key="1">
    <citation type="journal article" date="2014" name="Genome Biol. Evol.">
        <title>The genome of the myxosporean Thelohanellus kitauei shows adaptations to nutrient acquisition within its fish host.</title>
        <authorList>
            <person name="Yang Y."/>
            <person name="Xiong J."/>
            <person name="Zhou Z."/>
            <person name="Huo F."/>
            <person name="Miao W."/>
            <person name="Ran C."/>
            <person name="Liu Y."/>
            <person name="Zhang J."/>
            <person name="Feng J."/>
            <person name="Wang M."/>
            <person name="Wang M."/>
            <person name="Wang L."/>
            <person name="Yao B."/>
        </authorList>
    </citation>
    <scope>NUCLEOTIDE SEQUENCE [LARGE SCALE GENOMIC DNA]</scope>
    <source>
        <strain evidence="2">Wuqing</strain>
    </source>
</reference>
<proteinExistence type="predicted"/>
<dbReference type="InterPro" id="IPR011989">
    <property type="entry name" value="ARM-like"/>
</dbReference>
<dbReference type="EMBL" id="JWZT01005556">
    <property type="protein sequence ID" value="KII60593.1"/>
    <property type="molecule type" value="Genomic_DNA"/>
</dbReference>
<evidence type="ECO:0000256" key="1">
    <source>
        <dbReference type="ARBA" id="ARBA00022737"/>
    </source>
</evidence>
<dbReference type="PANTHER" id="PTHR10943">
    <property type="entry name" value="26S PROTEASOME NON-ATPASE REGULATORY SUBUNIT"/>
    <property type="match status" value="1"/>
</dbReference>
<dbReference type="GO" id="GO:0005634">
    <property type="term" value="C:nucleus"/>
    <property type="evidence" value="ECO:0007669"/>
    <property type="project" value="TreeGrafter"/>
</dbReference>
<dbReference type="Gene3D" id="1.25.10.10">
    <property type="entry name" value="Leucine-rich Repeat Variant"/>
    <property type="match status" value="1"/>
</dbReference>
<accession>A0A0C2I5Z8</accession>
<evidence type="ECO:0000313" key="2">
    <source>
        <dbReference type="EMBL" id="KII60593.1"/>
    </source>
</evidence>
<keyword evidence="1" id="KW-0677">Repeat</keyword>
<dbReference type="PANTHER" id="PTHR10943:SF2">
    <property type="entry name" value="26S PROTEASOME NON-ATPASE REGULATORY SUBUNIT 1"/>
    <property type="match status" value="1"/>
</dbReference>